<keyword evidence="2" id="KW-1133">Transmembrane helix</keyword>
<keyword evidence="2" id="KW-0812">Transmembrane</keyword>
<evidence type="ECO:0008006" key="6">
    <source>
        <dbReference type="Google" id="ProtNLM"/>
    </source>
</evidence>
<dbReference type="AlphaFoldDB" id="A0A3G6J5L5"/>
<feature type="region of interest" description="Disordered" evidence="1">
    <location>
        <begin position="556"/>
        <end position="678"/>
    </location>
</feature>
<feature type="signal peptide" evidence="3">
    <location>
        <begin position="1"/>
        <end position="21"/>
    </location>
</feature>
<evidence type="ECO:0000313" key="4">
    <source>
        <dbReference type="EMBL" id="AZA13347.1"/>
    </source>
</evidence>
<keyword evidence="3" id="KW-0732">Signal</keyword>
<feature type="compositionally biased region" description="Polar residues" evidence="1">
    <location>
        <begin position="1060"/>
        <end position="1070"/>
    </location>
</feature>
<feature type="compositionally biased region" description="Low complexity" evidence="1">
    <location>
        <begin position="617"/>
        <end position="664"/>
    </location>
</feature>
<feature type="region of interest" description="Disordered" evidence="1">
    <location>
        <begin position="1023"/>
        <end position="1159"/>
    </location>
</feature>
<protein>
    <recommendedName>
        <fullName evidence="6">ABC transporter-associated repeat protein</fullName>
    </recommendedName>
</protein>
<dbReference type="OrthoDB" id="4424311at2"/>
<accession>A0A3G6J5L5</accession>
<feature type="region of interest" description="Disordered" evidence="1">
    <location>
        <begin position="890"/>
        <end position="981"/>
    </location>
</feature>
<feature type="compositionally biased region" description="Polar residues" evidence="1">
    <location>
        <begin position="1023"/>
        <end position="1033"/>
    </location>
</feature>
<feature type="compositionally biased region" description="Polar residues" evidence="1">
    <location>
        <begin position="960"/>
        <end position="981"/>
    </location>
</feature>
<evidence type="ECO:0000256" key="2">
    <source>
        <dbReference type="SAM" id="Phobius"/>
    </source>
</evidence>
<keyword evidence="5" id="KW-1185">Reference proteome</keyword>
<dbReference type="EMBL" id="CP033896">
    <property type="protein sequence ID" value="AZA13347.1"/>
    <property type="molecule type" value="Genomic_DNA"/>
</dbReference>
<sequence length="1215" mass="126670" precursor="true">MTIPPLIRRIAALVTASLIIAAPTLTIPAAPAVAEPSTNTVEHRPAHRPGLGSSPVTLPADTVDTTTGSTHVCSGRKLLYHGHVDAAYITRDSRGELTIAAVDGAEVLPSDQVCMRLGPDSFAGREVSRMVVPDDPKLRFLGAPGTILWHAPFELTDGWRPIWAGFGAFDPTHEWAVPTDFVGNTIELSITDFSGPGDMEVFNYLPGWDRAIRLLSSSDIRRRTVEVGGHGHMNWTFSKPGIYTITWQARGRHFDGSIEQSAPITQYWLVGSDGDVHLPAGTSIGLGSTGTTAESIRESMGLAAPTTTGRQTPTITSTQPLIAETTLAQQYTAAWPPDTLATTITTGAVTNHLAYDEDDYLEPYFTTDHGDKLGSTVWLEIPDDQLVCADEHDPYLRELITRAGTNSFFTTAATAGESAAQLIFDTTGIDYTKLNEQKLIYSPDAATGAAGLIAIGVNTQGTFTPVYTTGGANTKPLQLFTADTHPVQALISAPGIYQQTITVRGQTPGGDYTSGWVNLRFIVGNETINYWRSKHGATNLLPTNPNRQCSRTITTADPFDYPILPTTATINPSNPTDPDKPATHTDHPTDHSNPHTPTTPAATHPTTPAEQPANEPGDTSATTADANSDTAATADGDNAATIAPPTTAPAAADSTNTPTPADQPDTPPASKPISRSERKQLIGRTWGPAAKALITQGHLDFALVGSTSAPQALLHDAADPVRPVYRPSGSFAVAVADSTLLSVPPALQQQLGFAREVYTLPQVQLPDQPWVGFSTDQLREQPTNGVTVSLQHFTGPGRMVTGHVLLTGEVAVGLDSADPTATVHYPRGSHDHQALWFAEPGLYKATFAYTFTDTAGVDHTTTLDAHFVVGDDWIQAAASHLKSLDTPAPVVTLDESTPVPDSSATTPPTETASEENPTAAPGEAHPEDTAADPAIADTSAINTPPSGAGDTANTADADQPSPSANSKPKQRTGQTSTGTTDSWLTAAATSGAVLAPAIVATGKQAETAAKALAHSYYLRLPQQQPAGQQSTPALPTAQPPGGSSHTSAPGSGSPEASGGTQPDRSPTAASHPTGAVAAARNSATSQQVSPPPQQTANATASSGRPVALRGKPASSQPHGATTAGQSTADNSATRSAVANRATTSTQSARATGGGDFHSFDAARKEQPTHLASTGNLEDTVAGGLIGFGLAAMLAAFGLLISVLRPRNTTTATPKP</sequence>
<feature type="region of interest" description="Disordered" evidence="1">
    <location>
        <begin position="36"/>
        <end position="58"/>
    </location>
</feature>
<feature type="compositionally biased region" description="Low complexity" evidence="1">
    <location>
        <begin position="1138"/>
        <end position="1150"/>
    </location>
</feature>
<evidence type="ECO:0000256" key="1">
    <source>
        <dbReference type="SAM" id="MobiDB-lite"/>
    </source>
</evidence>
<evidence type="ECO:0000313" key="5">
    <source>
        <dbReference type="Proteomes" id="UP000269019"/>
    </source>
</evidence>
<proteinExistence type="predicted"/>
<name>A0A3G6J5L5_9CORY</name>
<feature type="compositionally biased region" description="Low complexity" evidence="1">
    <location>
        <begin position="1047"/>
        <end position="1059"/>
    </location>
</feature>
<dbReference type="InterPro" id="IPR022435">
    <property type="entry name" value="Surface-anchored_actinobac"/>
</dbReference>
<feature type="compositionally biased region" description="Polar residues" evidence="1">
    <location>
        <begin position="1113"/>
        <end position="1136"/>
    </location>
</feature>
<dbReference type="NCBIfam" id="NF038134">
    <property type="entry name" value="choice_anch_M"/>
    <property type="match status" value="2"/>
</dbReference>
<dbReference type="KEGG" id="ccho:CCHOA_04695"/>
<feature type="compositionally biased region" description="Low complexity" evidence="1">
    <location>
        <begin position="902"/>
        <end position="921"/>
    </location>
</feature>
<feature type="chain" id="PRO_5039390093" description="ABC transporter-associated repeat protein" evidence="3">
    <location>
        <begin position="22"/>
        <end position="1215"/>
    </location>
</feature>
<gene>
    <name evidence="4" type="ORF">CCHOA_04695</name>
</gene>
<dbReference type="RefSeq" id="WP_123927330.1">
    <property type="nucleotide sequence ID" value="NZ_CP033896.1"/>
</dbReference>
<evidence type="ECO:0000256" key="3">
    <source>
        <dbReference type="SAM" id="SignalP"/>
    </source>
</evidence>
<feature type="compositionally biased region" description="Basic and acidic residues" evidence="1">
    <location>
        <begin position="577"/>
        <end position="593"/>
    </location>
</feature>
<feature type="compositionally biased region" description="Low complexity" evidence="1">
    <location>
        <begin position="947"/>
        <end position="958"/>
    </location>
</feature>
<feature type="compositionally biased region" description="Low complexity" evidence="1">
    <location>
        <begin position="594"/>
        <end position="609"/>
    </location>
</feature>
<feature type="transmembrane region" description="Helical" evidence="2">
    <location>
        <begin position="1180"/>
        <end position="1203"/>
    </location>
</feature>
<keyword evidence="2" id="KW-0472">Membrane</keyword>
<dbReference type="NCBIfam" id="TIGR03769">
    <property type="entry name" value="P_ac_wall_RPT"/>
    <property type="match status" value="1"/>
</dbReference>
<feature type="compositionally biased region" description="Polar residues" evidence="1">
    <location>
        <begin position="566"/>
        <end position="576"/>
    </location>
</feature>
<dbReference type="Proteomes" id="UP000269019">
    <property type="component" value="Chromosome"/>
</dbReference>
<organism evidence="4 5">
    <name type="scientific">Corynebacterium choanae</name>
    <dbReference type="NCBI Taxonomy" id="1862358"/>
    <lineage>
        <taxon>Bacteria</taxon>
        <taxon>Bacillati</taxon>
        <taxon>Actinomycetota</taxon>
        <taxon>Actinomycetes</taxon>
        <taxon>Mycobacteriales</taxon>
        <taxon>Corynebacteriaceae</taxon>
        <taxon>Corynebacterium</taxon>
    </lineage>
</organism>
<reference evidence="4 5" key="1">
    <citation type="submission" date="2018-11" db="EMBL/GenBank/DDBJ databases">
        <authorList>
            <person name="Kleinhagauer T."/>
            <person name="Glaeser S.P."/>
            <person name="Spergser J."/>
            <person name="Ruckert C."/>
            <person name="Kaempfer P."/>
            <person name="Busse H.-J."/>
        </authorList>
    </citation>
    <scope>NUCLEOTIDE SEQUENCE [LARGE SCALE GENOMIC DNA]</scope>
    <source>
        <strain evidence="4 5">200CH</strain>
    </source>
</reference>